<protein>
    <submittedName>
        <fullName evidence="1">Uncharacterized protein</fullName>
    </submittedName>
</protein>
<keyword evidence="2" id="KW-1185">Reference proteome</keyword>
<dbReference type="AlphaFoldDB" id="A0A2V3PWS3"/>
<dbReference type="EMBL" id="QICL01000001">
    <property type="protein sequence ID" value="PXV69038.1"/>
    <property type="molecule type" value="Genomic_DNA"/>
</dbReference>
<comment type="caution">
    <text evidence="1">The sequence shown here is derived from an EMBL/GenBank/DDBJ whole genome shotgun (WGS) entry which is preliminary data.</text>
</comment>
<accession>A0A2V3PWS3</accession>
<organism evidence="1 2">
    <name type="scientific">Dysgonomonas alginatilytica</name>
    <dbReference type="NCBI Taxonomy" id="1605892"/>
    <lineage>
        <taxon>Bacteria</taxon>
        <taxon>Pseudomonadati</taxon>
        <taxon>Bacteroidota</taxon>
        <taxon>Bacteroidia</taxon>
        <taxon>Bacteroidales</taxon>
        <taxon>Dysgonomonadaceae</taxon>
        <taxon>Dysgonomonas</taxon>
    </lineage>
</organism>
<dbReference type="OrthoDB" id="1247310at2"/>
<proteinExistence type="predicted"/>
<gene>
    <name evidence="1" type="ORF">CLV62_101307</name>
</gene>
<dbReference type="RefSeq" id="WP_110309001.1">
    <property type="nucleotide sequence ID" value="NZ_QICL01000001.1"/>
</dbReference>
<reference evidence="1 2" key="1">
    <citation type="submission" date="2018-03" db="EMBL/GenBank/DDBJ databases">
        <title>Genomic Encyclopedia of Archaeal and Bacterial Type Strains, Phase II (KMG-II): from individual species to whole genera.</title>
        <authorList>
            <person name="Goeker M."/>
        </authorList>
    </citation>
    <scope>NUCLEOTIDE SEQUENCE [LARGE SCALE GENOMIC DNA]</scope>
    <source>
        <strain evidence="1 2">DSM 100214</strain>
    </source>
</reference>
<evidence type="ECO:0000313" key="2">
    <source>
        <dbReference type="Proteomes" id="UP000247973"/>
    </source>
</evidence>
<evidence type="ECO:0000313" key="1">
    <source>
        <dbReference type="EMBL" id="PXV69038.1"/>
    </source>
</evidence>
<dbReference type="Proteomes" id="UP000247973">
    <property type="component" value="Unassembled WGS sequence"/>
</dbReference>
<sequence>MIKYIAVLILLFDTLLLSGQIGINTEDVHPSAALEVYATDKGILLPRVTLLGTKDVVTIVAPATGLLVFNTKAAPGGGALGDKMEANNVYYWSGSEWALLIHSLIIKEVVKQKTDELKIPKPAVYEVANDIPNFLLTEDVGYAVRVPMREVVNSIPEYISFNTTNNRLTFQPGTYNISLVYEATHNATGCTLSSYYCDLLRYYPADMGGGAGPGFRIHSTSSHTEGGLSNHGGTIAATIVVTTPMIWTIQMGRGQSGNCHLKAGNTLAARSTHLTILRMGD</sequence>
<name>A0A2V3PWS3_9BACT</name>